<sequence>MHSPFMLKLTPTLRTAFNLFAAASSSTTTAAAAVSTFTAKPISESPPFKPPQKTKASIKIKNTKPSSALSCSTTTAAATCAAVLKPILALEPTESPQKPKSSTRIKNISAISAASYSTTTSAAVLKIPAKPIIAHERIKPPQKTKSSTRIKNIKAVSAASCSAAVLSIPAKDILAAEPNEVPTKTKSSTRVKTSKAVSEALLKENWLDSLSCPMLSSSLESGFDPDSEWVLGVDPDVSGALAVLRPDRSVEVFDSPHLKVRVGKGVRKRLDAKSIVQLVKRFNAPIGTTVYVEQSLPFPQDGKQGWWSGGFGYGMWIGILVASGFSVVPVPSLSWKNEFKLSGSRSSKDASRELASELFPSTSSLLKRKKDHGRAEALLIAAYGKGLKLIPRSSCMTNSKLV</sequence>
<dbReference type="PANTHER" id="PTHR36015:SF6">
    <property type="entry name" value="HOLLIDAY JUNCTION RESOLVASE MOC1, CHLOROPLASTIC-RELATED"/>
    <property type="match status" value="1"/>
</dbReference>
<reference evidence="1 2" key="1">
    <citation type="submission" date="2024-01" db="EMBL/GenBank/DDBJ databases">
        <title>The complete chloroplast genome sequence of Lithospermum erythrorhizon: insights into the phylogenetic relationship among Boraginaceae species and the maternal lineages of purple gromwells.</title>
        <authorList>
            <person name="Okada T."/>
            <person name="Watanabe K."/>
        </authorList>
    </citation>
    <scope>NUCLEOTIDE SEQUENCE [LARGE SCALE GENOMIC DNA]</scope>
</reference>
<dbReference type="InterPro" id="IPR045290">
    <property type="entry name" value="MOC1-like"/>
</dbReference>
<dbReference type="Proteomes" id="UP001454036">
    <property type="component" value="Unassembled WGS sequence"/>
</dbReference>
<name>A0AAV3P6K8_LITER</name>
<dbReference type="GO" id="GO:0008821">
    <property type="term" value="F:crossover junction DNA endonuclease activity"/>
    <property type="evidence" value="ECO:0007669"/>
    <property type="project" value="InterPro"/>
</dbReference>
<dbReference type="PANTHER" id="PTHR36015">
    <property type="entry name" value="HOLLIDAY JUNCTION RESOLVASE MOC1, CHLOROPLASTIC-RELATED"/>
    <property type="match status" value="1"/>
</dbReference>
<evidence type="ECO:0000313" key="1">
    <source>
        <dbReference type="EMBL" id="GAA0147249.1"/>
    </source>
</evidence>
<gene>
    <name evidence="1" type="ORF">LIER_06996</name>
</gene>
<protein>
    <recommendedName>
        <fullName evidence="3">Holliday junction resolvase MOC1, chloroplastic</fullName>
    </recommendedName>
</protein>
<proteinExistence type="predicted"/>
<evidence type="ECO:0008006" key="3">
    <source>
        <dbReference type="Google" id="ProtNLM"/>
    </source>
</evidence>
<organism evidence="1 2">
    <name type="scientific">Lithospermum erythrorhizon</name>
    <name type="common">Purple gromwell</name>
    <name type="synonym">Lithospermum officinale var. erythrorhizon</name>
    <dbReference type="NCBI Taxonomy" id="34254"/>
    <lineage>
        <taxon>Eukaryota</taxon>
        <taxon>Viridiplantae</taxon>
        <taxon>Streptophyta</taxon>
        <taxon>Embryophyta</taxon>
        <taxon>Tracheophyta</taxon>
        <taxon>Spermatophyta</taxon>
        <taxon>Magnoliopsida</taxon>
        <taxon>eudicotyledons</taxon>
        <taxon>Gunneridae</taxon>
        <taxon>Pentapetalae</taxon>
        <taxon>asterids</taxon>
        <taxon>lamiids</taxon>
        <taxon>Boraginales</taxon>
        <taxon>Boraginaceae</taxon>
        <taxon>Boraginoideae</taxon>
        <taxon>Lithospermeae</taxon>
        <taxon>Lithospermum</taxon>
    </lineage>
</organism>
<dbReference type="AlphaFoldDB" id="A0AAV3P6K8"/>
<keyword evidence="2" id="KW-1185">Reference proteome</keyword>
<dbReference type="CDD" id="cd22992">
    <property type="entry name" value="MOC1"/>
    <property type="match status" value="1"/>
</dbReference>
<dbReference type="EMBL" id="BAABME010001055">
    <property type="protein sequence ID" value="GAA0147249.1"/>
    <property type="molecule type" value="Genomic_DNA"/>
</dbReference>
<comment type="caution">
    <text evidence="1">The sequence shown here is derived from an EMBL/GenBank/DDBJ whole genome shotgun (WGS) entry which is preliminary data.</text>
</comment>
<accession>A0AAV3P6K8</accession>
<evidence type="ECO:0000313" key="2">
    <source>
        <dbReference type="Proteomes" id="UP001454036"/>
    </source>
</evidence>